<accession>A0A3Q8XMY3</accession>
<dbReference type="AlphaFoldDB" id="A0A3Q8XMY3"/>
<sequence length="315" mass="34749">MQNHALSQNIVRQQDGWYAAVYGPFALKSAFQPIFRQIGHGKLRLEAFEGLIRPTKGGHSVSPYGFFASVPPEDGGPVDALCRQLHLLNMGQLDRPTATLFLNFDPRLFNDARTTATEVARLLDLTSQIGLVPRQIVCEITEKKAANRAALVAVVDDFRGCGFRIAVDDYGAEDSDIARIELLKPDIVKFDGDWVLRYMEHAPGVDLLRDTVQRFRANGIATLFEGLEHPWHVDVAIDLKVDLLQGYALAKPDTILGKFNDLFPDQPGASSITEAPRLHEAAAAPVLPEAPSIIAQPPVPQRQVLARKTFGKRGR</sequence>
<evidence type="ECO:0000313" key="2">
    <source>
        <dbReference type="EMBL" id="AZN71187.1"/>
    </source>
</evidence>
<evidence type="ECO:0000313" key="3">
    <source>
        <dbReference type="Proteomes" id="UP000268192"/>
    </source>
</evidence>
<feature type="domain" description="EAL" evidence="1">
    <location>
        <begin position="10"/>
        <end position="266"/>
    </location>
</feature>
<dbReference type="PANTHER" id="PTHR33121:SF76">
    <property type="entry name" value="SIGNALING PROTEIN"/>
    <property type="match status" value="1"/>
</dbReference>
<name>A0A3Q8XMY3_9HYPH</name>
<dbReference type="SMART" id="SM00052">
    <property type="entry name" value="EAL"/>
    <property type="match status" value="1"/>
</dbReference>
<dbReference type="PROSITE" id="PS50883">
    <property type="entry name" value="EAL"/>
    <property type="match status" value="1"/>
</dbReference>
<dbReference type="Pfam" id="PF00563">
    <property type="entry name" value="EAL"/>
    <property type="match status" value="1"/>
</dbReference>
<dbReference type="RefSeq" id="WP_126009223.1">
    <property type="nucleotide sequence ID" value="NZ_CP032509.1"/>
</dbReference>
<dbReference type="CDD" id="cd01948">
    <property type="entry name" value="EAL"/>
    <property type="match status" value="1"/>
</dbReference>
<dbReference type="SUPFAM" id="SSF141868">
    <property type="entry name" value="EAL domain-like"/>
    <property type="match status" value="1"/>
</dbReference>
<dbReference type="Proteomes" id="UP000268192">
    <property type="component" value="Chromosome"/>
</dbReference>
<dbReference type="InterPro" id="IPR001633">
    <property type="entry name" value="EAL_dom"/>
</dbReference>
<dbReference type="KEGG" id="abaw:D5400_07800"/>
<gene>
    <name evidence="2" type="ORF">D5400_07800</name>
</gene>
<protein>
    <submittedName>
        <fullName evidence="2">EAL domain-containing protein</fullName>
    </submittedName>
</protein>
<reference evidence="2 3" key="1">
    <citation type="submission" date="2018-09" db="EMBL/GenBank/DDBJ databases">
        <title>Marinorhizobium profundi gen. nov., sp. nov., isolated from a deep-sea sediment sample from the New Britain Trench and proposal of Marinorhizobiaceae fam. nov. in the order Rhizobiales of the class Alphaproteobacteria.</title>
        <authorList>
            <person name="Cao J."/>
        </authorList>
    </citation>
    <scope>NUCLEOTIDE SEQUENCE [LARGE SCALE GENOMIC DNA]</scope>
    <source>
        <strain evidence="2 3">WS11</strain>
    </source>
</reference>
<keyword evidence="3" id="KW-1185">Reference proteome</keyword>
<dbReference type="InterPro" id="IPR050706">
    <property type="entry name" value="Cyclic-di-GMP_PDE-like"/>
</dbReference>
<dbReference type="InterPro" id="IPR035919">
    <property type="entry name" value="EAL_sf"/>
</dbReference>
<evidence type="ECO:0000259" key="1">
    <source>
        <dbReference type="PROSITE" id="PS50883"/>
    </source>
</evidence>
<dbReference type="Gene3D" id="3.20.20.450">
    <property type="entry name" value="EAL domain"/>
    <property type="match status" value="1"/>
</dbReference>
<dbReference type="EMBL" id="CP032509">
    <property type="protein sequence ID" value="AZN71187.1"/>
    <property type="molecule type" value="Genomic_DNA"/>
</dbReference>
<organism evidence="2 3">
    <name type="scientific">Georhizobium profundi</name>
    <dbReference type="NCBI Taxonomy" id="2341112"/>
    <lineage>
        <taxon>Bacteria</taxon>
        <taxon>Pseudomonadati</taxon>
        <taxon>Pseudomonadota</taxon>
        <taxon>Alphaproteobacteria</taxon>
        <taxon>Hyphomicrobiales</taxon>
        <taxon>Rhizobiaceae</taxon>
        <taxon>Georhizobium</taxon>
    </lineage>
</organism>
<dbReference type="PANTHER" id="PTHR33121">
    <property type="entry name" value="CYCLIC DI-GMP PHOSPHODIESTERASE PDEF"/>
    <property type="match status" value="1"/>
</dbReference>
<dbReference type="GO" id="GO:0071111">
    <property type="term" value="F:cyclic-guanylate-specific phosphodiesterase activity"/>
    <property type="evidence" value="ECO:0007669"/>
    <property type="project" value="InterPro"/>
</dbReference>
<proteinExistence type="predicted"/>
<dbReference type="OrthoDB" id="1673646at2"/>